<dbReference type="SUPFAM" id="SSF53756">
    <property type="entry name" value="UDP-Glycosyltransferase/glycogen phosphorylase"/>
    <property type="match status" value="1"/>
</dbReference>
<dbReference type="InterPro" id="IPR028098">
    <property type="entry name" value="Glyco_trans_4-like_N"/>
</dbReference>
<reference evidence="2" key="1">
    <citation type="submission" date="2018-05" db="EMBL/GenBank/DDBJ databases">
        <authorList>
            <person name="Lanie J.A."/>
            <person name="Ng W.-L."/>
            <person name="Kazmierczak K.M."/>
            <person name="Andrzejewski T.M."/>
            <person name="Davidsen T.M."/>
            <person name="Wayne K.J."/>
            <person name="Tettelin H."/>
            <person name="Glass J.I."/>
            <person name="Rusch D."/>
            <person name="Podicherti R."/>
            <person name="Tsui H.-C.T."/>
            <person name="Winkler M.E."/>
        </authorList>
    </citation>
    <scope>NUCLEOTIDE SEQUENCE</scope>
</reference>
<accession>A0A382TAD9</accession>
<dbReference type="Pfam" id="PF13439">
    <property type="entry name" value="Glyco_transf_4"/>
    <property type="match status" value="1"/>
</dbReference>
<organism evidence="2">
    <name type="scientific">marine metagenome</name>
    <dbReference type="NCBI Taxonomy" id="408172"/>
    <lineage>
        <taxon>unclassified sequences</taxon>
        <taxon>metagenomes</taxon>
        <taxon>ecological metagenomes</taxon>
    </lineage>
</organism>
<dbReference type="Gene3D" id="3.40.50.2000">
    <property type="entry name" value="Glycogen Phosphorylase B"/>
    <property type="match status" value="1"/>
</dbReference>
<dbReference type="EMBL" id="UINC01135078">
    <property type="protein sequence ID" value="SVD19013.1"/>
    <property type="molecule type" value="Genomic_DNA"/>
</dbReference>
<name>A0A382TAD9_9ZZZZ</name>
<evidence type="ECO:0000313" key="2">
    <source>
        <dbReference type="EMBL" id="SVD19013.1"/>
    </source>
</evidence>
<feature type="non-terminal residue" evidence="2">
    <location>
        <position position="207"/>
    </location>
</feature>
<protein>
    <recommendedName>
        <fullName evidence="1">Glycosyltransferase subfamily 4-like N-terminal domain-containing protein</fullName>
    </recommendedName>
</protein>
<feature type="domain" description="Glycosyltransferase subfamily 4-like N-terminal" evidence="1">
    <location>
        <begin position="17"/>
        <end position="193"/>
    </location>
</feature>
<gene>
    <name evidence="2" type="ORF">METZ01_LOCUS371867</name>
</gene>
<sequence>MKIALACPASLPATQFGGIMFLCLDIAKESAKLGHNVTIYTTDLDFANNPKTFNKKLPRIEKFHSFKINRSHVWFSIKLFFVNPGMYFQLNKEDFDIIHTIGIRSFQSLIAAIVARKKKIPFVITDQGGLTTHPDLTSTITKRILVKIQSPFIKYIINSATKISVPNDYEKNIFLKFCDESKIVVIRNGINLDIMKSKNFDFKKKYN</sequence>
<evidence type="ECO:0000259" key="1">
    <source>
        <dbReference type="Pfam" id="PF13439"/>
    </source>
</evidence>
<proteinExistence type="predicted"/>
<dbReference type="AlphaFoldDB" id="A0A382TAD9"/>